<evidence type="ECO:0000256" key="6">
    <source>
        <dbReference type="ARBA" id="ARBA00023315"/>
    </source>
</evidence>
<organism evidence="7 8">
    <name type="scientific">Hyphobacterium vulgare</name>
    <dbReference type="NCBI Taxonomy" id="1736751"/>
    <lineage>
        <taxon>Bacteria</taxon>
        <taxon>Pseudomonadati</taxon>
        <taxon>Pseudomonadota</taxon>
        <taxon>Alphaproteobacteria</taxon>
        <taxon>Maricaulales</taxon>
        <taxon>Maricaulaceae</taxon>
        <taxon>Hyphobacterium</taxon>
    </lineage>
</organism>
<accession>A0ABV6ZYD6</accession>
<dbReference type="EMBL" id="JBHRSV010000019">
    <property type="protein sequence ID" value="MFC2926500.1"/>
    <property type="molecule type" value="Genomic_DNA"/>
</dbReference>
<comment type="subcellular location">
    <subcellularLocation>
        <location evidence="1">Cell inner membrane</location>
    </subcellularLocation>
</comment>
<evidence type="ECO:0000256" key="5">
    <source>
        <dbReference type="ARBA" id="ARBA00023136"/>
    </source>
</evidence>
<dbReference type="PANTHER" id="PTHR30606:SF10">
    <property type="entry name" value="PHOSPHATIDYLINOSITOL MANNOSIDE ACYLTRANSFERASE"/>
    <property type="match status" value="1"/>
</dbReference>
<dbReference type="InterPro" id="IPR004960">
    <property type="entry name" value="LipA_acyltrans"/>
</dbReference>
<keyword evidence="4" id="KW-0808">Transferase</keyword>
<dbReference type="Pfam" id="PF03279">
    <property type="entry name" value="Lip_A_acyltrans"/>
    <property type="match status" value="1"/>
</dbReference>
<evidence type="ECO:0000313" key="7">
    <source>
        <dbReference type="EMBL" id="MFC2926500.1"/>
    </source>
</evidence>
<comment type="caution">
    <text evidence="7">The sequence shown here is derived from an EMBL/GenBank/DDBJ whole genome shotgun (WGS) entry which is preliminary data.</text>
</comment>
<dbReference type="Proteomes" id="UP001595379">
    <property type="component" value="Unassembled WGS sequence"/>
</dbReference>
<evidence type="ECO:0000256" key="3">
    <source>
        <dbReference type="ARBA" id="ARBA00022519"/>
    </source>
</evidence>
<keyword evidence="6 7" id="KW-0012">Acyltransferase</keyword>
<evidence type="ECO:0000256" key="2">
    <source>
        <dbReference type="ARBA" id="ARBA00022475"/>
    </source>
</evidence>
<sequence>MNAPWQQRLGWRAEALGWDTYEGIFRSMGIDRAGDAGAAILRRLGPMASVQNVARINMQRAFPEATTPELDRLLTRMWDSFGRFLGENPNMAVLAPPKTRERVEVHGEELVLKLTRENKPYVLVSGHFSNWEVMGAVIADLGLNCRVTYRHANNPIIDERILSTRAAYGLKIMTAKGGAGAKELLKCLSDGTAVALMNDQKMNDGIAAPFFGYETMTAPGPTKMAMRTGVPLIPIVTRRLEGAHFRVTFYDPIEQSTAADKVEAVRDTVTNINRWVEDRIREAPEQWFWVHRRWDKAVYRKDAGSTSSTSAGSM</sequence>
<evidence type="ECO:0000256" key="1">
    <source>
        <dbReference type="ARBA" id="ARBA00004533"/>
    </source>
</evidence>
<gene>
    <name evidence="7" type="ORF">ACFOOR_10325</name>
</gene>
<reference evidence="8" key="1">
    <citation type="journal article" date="2019" name="Int. J. Syst. Evol. Microbiol.">
        <title>The Global Catalogue of Microorganisms (GCM) 10K type strain sequencing project: providing services to taxonomists for standard genome sequencing and annotation.</title>
        <authorList>
            <consortium name="The Broad Institute Genomics Platform"/>
            <consortium name="The Broad Institute Genome Sequencing Center for Infectious Disease"/>
            <person name="Wu L."/>
            <person name="Ma J."/>
        </authorList>
    </citation>
    <scope>NUCLEOTIDE SEQUENCE [LARGE SCALE GENOMIC DNA]</scope>
    <source>
        <strain evidence="8">KCTC 52487</strain>
    </source>
</reference>
<dbReference type="RefSeq" id="WP_343164290.1">
    <property type="nucleotide sequence ID" value="NZ_JBHRSV010000019.1"/>
</dbReference>
<protein>
    <submittedName>
        <fullName evidence="7">Lysophospholipid acyltransferase family protein</fullName>
    </submittedName>
</protein>
<dbReference type="GO" id="GO:0016746">
    <property type="term" value="F:acyltransferase activity"/>
    <property type="evidence" value="ECO:0007669"/>
    <property type="project" value="UniProtKB-KW"/>
</dbReference>
<dbReference type="PANTHER" id="PTHR30606">
    <property type="entry name" value="LIPID A BIOSYNTHESIS LAUROYL ACYLTRANSFERASE"/>
    <property type="match status" value="1"/>
</dbReference>
<keyword evidence="2" id="KW-1003">Cell membrane</keyword>
<keyword evidence="3" id="KW-0997">Cell inner membrane</keyword>
<evidence type="ECO:0000313" key="8">
    <source>
        <dbReference type="Proteomes" id="UP001595379"/>
    </source>
</evidence>
<name>A0ABV6ZYD6_9PROT</name>
<evidence type="ECO:0000256" key="4">
    <source>
        <dbReference type="ARBA" id="ARBA00022679"/>
    </source>
</evidence>
<keyword evidence="5" id="KW-0472">Membrane</keyword>
<keyword evidence="8" id="KW-1185">Reference proteome</keyword>
<dbReference type="CDD" id="cd07984">
    <property type="entry name" value="LPLAT_LABLAT-like"/>
    <property type="match status" value="1"/>
</dbReference>
<proteinExistence type="predicted"/>